<evidence type="ECO:0000313" key="1">
    <source>
        <dbReference type="EMBL" id="CAG7593065.1"/>
    </source>
</evidence>
<dbReference type="AlphaFoldDB" id="A0A8S4BWD5"/>
<keyword evidence="2" id="KW-1185">Reference proteome</keyword>
<name>A0A8S4BWD5_9ACAR</name>
<dbReference type="EMBL" id="CAJVAF010000294">
    <property type="protein sequence ID" value="CAG7593065.1"/>
    <property type="molecule type" value="Genomic_DNA"/>
</dbReference>
<organism evidence="1 2">
    <name type="scientific">Hyalomma marginatum</name>
    <dbReference type="NCBI Taxonomy" id="34627"/>
    <lineage>
        <taxon>Eukaryota</taxon>
        <taxon>Metazoa</taxon>
        <taxon>Ecdysozoa</taxon>
        <taxon>Arthropoda</taxon>
        <taxon>Chelicerata</taxon>
        <taxon>Arachnida</taxon>
        <taxon>Acari</taxon>
        <taxon>Parasitiformes</taxon>
        <taxon>Ixodida</taxon>
        <taxon>Ixodoidea</taxon>
        <taxon>Ixodidae</taxon>
        <taxon>Hyalomminae</taxon>
        <taxon>Hyalomma</taxon>
    </lineage>
</organism>
<reference evidence="1" key="1">
    <citation type="submission" date="2021-06" db="EMBL/GenBank/DDBJ databases">
        <authorList>
            <person name="Nardi T."/>
            <person name="Nardi T."/>
        </authorList>
    </citation>
    <scope>NUCLEOTIDE SEQUENCE</scope>
</reference>
<protein>
    <submittedName>
        <fullName evidence="1">Uncharacterized protein</fullName>
    </submittedName>
</protein>
<proteinExistence type="predicted"/>
<accession>A0A8S4BWD5</accession>
<comment type="caution">
    <text evidence="1">The sequence shown here is derived from an EMBL/GenBank/DDBJ whole genome shotgun (WGS) entry which is preliminary data.</text>
</comment>
<dbReference type="Proteomes" id="UP000837675">
    <property type="component" value="Unassembled WGS sequence"/>
</dbReference>
<gene>
    <name evidence="1" type="ORF">MHYMCMPASI_00659</name>
</gene>
<evidence type="ECO:0000313" key="2">
    <source>
        <dbReference type="Proteomes" id="UP000837675"/>
    </source>
</evidence>
<sequence>MALVSGIVAEAVRLAAIIGGIIYKRTQNSKVAASDYDKPTKPNSKVAAHSYDRLSKEVLLLPCLVKDFLHTEVLYRITLA</sequence>